<dbReference type="GO" id="GO:0019748">
    <property type="term" value="P:secondary metabolic process"/>
    <property type="evidence" value="ECO:0007669"/>
    <property type="project" value="TreeGrafter"/>
</dbReference>
<dbReference type="PANTHER" id="PTHR21240:SF28">
    <property type="entry name" value="ISO-OROTATE DECARBOXYLASE (EUROFUNG)"/>
    <property type="match status" value="1"/>
</dbReference>
<reference evidence="3" key="1">
    <citation type="journal article" date="2015" name="Nature">
        <title>Complex archaea that bridge the gap between prokaryotes and eukaryotes.</title>
        <authorList>
            <person name="Spang A."/>
            <person name="Saw J.H."/>
            <person name="Jorgensen S.L."/>
            <person name="Zaremba-Niedzwiedzka K."/>
            <person name="Martijn J."/>
            <person name="Lind A.E."/>
            <person name="van Eijk R."/>
            <person name="Schleper C."/>
            <person name="Guy L."/>
            <person name="Ettema T.J."/>
        </authorList>
    </citation>
    <scope>NUCLEOTIDE SEQUENCE</scope>
</reference>
<dbReference type="InterPro" id="IPR032466">
    <property type="entry name" value="Metal_Hydrolase"/>
</dbReference>
<dbReference type="CDD" id="cd01292">
    <property type="entry name" value="metallo-dependent_hydrolases"/>
    <property type="match status" value="1"/>
</dbReference>
<name>A0A0F9J3W0_9ZZZZ</name>
<evidence type="ECO:0000313" key="3">
    <source>
        <dbReference type="EMBL" id="KKM64233.1"/>
    </source>
</evidence>
<dbReference type="GO" id="GO:0016787">
    <property type="term" value="F:hydrolase activity"/>
    <property type="evidence" value="ECO:0007669"/>
    <property type="project" value="InterPro"/>
</dbReference>
<comment type="caution">
    <text evidence="3">The sequence shown here is derived from an EMBL/GenBank/DDBJ whole genome shotgun (WGS) entry which is preliminary data.</text>
</comment>
<proteinExistence type="predicted"/>
<sequence>MTIDMHAHLLPRDMVSDLFWNTYIRISAKALNMSEDVLKQGAKMQEGINNVDGCIKAMDEAGIDKRLLMGIDYGLSRTGESKWSVEEMNQWFAHQVAEYPDRLYSLCAVDPRRGERAIKLLEKAVEEWDMKGVKLYPTCGFYPDDPAFDPFYKKCVELDVPIFSHTTPFGLTLLEGKYANPIYLDGVAARFPDLKIVFIHFGGLDWMLKAVSIMQARPNVYADISANQGQALYWTAQYISNLNSIINSKSILAPFSDRIMFGTDWPALDAIMSSKDWVDWVKNLPEKGKEYGFNFKQEDIQKILELNAKKLLKL</sequence>
<keyword evidence="1" id="KW-0456">Lyase</keyword>
<dbReference type="GO" id="GO:0005737">
    <property type="term" value="C:cytoplasm"/>
    <property type="evidence" value="ECO:0007669"/>
    <property type="project" value="TreeGrafter"/>
</dbReference>
<dbReference type="AlphaFoldDB" id="A0A0F9J3W0"/>
<organism evidence="3">
    <name type="scientific">marine sediment metagenome</name>
    <dbReference type="NCBI Taxonomy" id="412755"/>
    <lineage>
        <taxon>unclassified sequences</taxon>
        <taxon>metagenomes</taxon>
        <taxon>ecological metagenomes</taxon>
    </lineage>
</organism>
<evidence type="ECO:0000256" key="1">
    <source>
        <dbReference type="ARBA" id="ARBA00023239"/>
    </source>
</evidence>
<dbReference type="PANTHER" id="PTHR21240">
    <property type="entry name" value="2-AMINO-3-CARBOXYLMUCONATE-6-SEMIALDEHYDE DECARBOXYLASE"/>
    <property type="match status" value="1"/>
</dbReference>
<dbReference type="GO" id="GO:0016831">
    <property type="term" value="F:carboxy-lyase activity"/>
    <property type="evidence" value="ECO:0007669"/>
    <property type="project" value="InterPro"/>
</dbReference>
<feature type="domain" description="Amidohydrolase-related" evidence="2">
    <location>
        <begin position="3"/>
        <end position="314"/>
    </location>
</feature>
<dbReference type="Pfam" id="PF04909">
    <property type="entry name" value="Amidohydro_2"/>
    <property type="match status" value="1"/>
</dbReference>
<dbReference type="SUPFAM" id="SSF51556">
    <property type="entry name" value="Metallo-dependent hydrolases"/>
    <property type="match status" value="1"/>
</dbReference>
<dbReference type="EMBL" id="LAZR01010942">
    <property type="protein sequence ID" value="KKM64233.1"/>
    <property type="molecule type" value="Genomic_DNA"/>
</dbReference>
<evidence type="ECO:0000259" key="2">
    <source>
        <dbReference type="Pfam" id="PF04909"/>
    </source>
</evidence>
<dbReference type="InterPro" id="IPR032465">
    <property type="entry name" value="ACMSD"/>
</dbReference>
<accession>A0A0F9J3W0</accession>
<dbReference type="InterPro" id="IPR006680">
    <property type="entry name" value="Amidohydro-rel"/>
</dbReference>
<protein>
    <recommendedName>
        <fullName evidence="2">Amidohydrolase-related domain-containing protein</fullName>
    </recommendedName>
</protein>
<dbReference type="Gene3D" id="3.20.20.140">
    <property type="entry name" value="Metal-dependent hydrolases"/>
    <property type="match status" value="1"/>
</dbReference>
<gene>
    <name evidence="3" type="ORF">LCGC14_1503460</name>
</gene>